<keyword evidence="7" id="KW-0539">Nucleus</keyword>
<evidence type="ECO:0000256" key="6">
    <source>
        <dbReference type="ARBA" id="ARBA00022840"/>
    </source>
</evidence>
<evidence type="ECO:0000256" key="7">
    <source>
        <dbReference type="ARBA" id="ARBA00023242"/>
    </source>
</evidence>
<dbReference type="PROSITE" id="PS50127">
    <property type="entry name" value="UBC_2"/>
    <property type="match status" value="1"/>
</dbReference>
<protein>
    <recommendedName>
        <fullName evidence="8">SUMO-conjugating enzyme UBC9</fullName>
    </recommendedName>
    <alternativeName>
        <fullName evidence="9">Ubiquitin carrier protein 9</fullName>
    </alternativeName>
</protein>
<keyword evidence="5 11" id="KW-0833">Ubl conjugation pathway</keyword>
<dbReference type="InterPro" id="IPR016135">
    <property type="entry name" value="UBQ-conjugating_enzyme/RWD"/>
</dbReference>
<comment type="similarity">
    <text evidence="11">Belongs to the ubiquitin-conjugating enzyme family.</text>
</comment>
<evidence type="ECO:0000256" key="5">
    <source>
        <dbReference type="ARBA" id="ARBA00022786"/>
    </source>
</evidence>
<dbReference type="InterPro" id="IPR000608">
    <property type="entry name" value="UBC"/>
</dbReference>
<dbReference type="InterPro" id="IPR023313">
    <property type="entry name" value="UBQ-conjugating_AS"/>
</dbReference>
<name>A0AAW1NVP2_9CHLO</name>
<organism evidence="13 14">
    <name type="scientific">Symbiochloris irregularis</name>
    <dbReference type="NCBI Taxonomy" id="706552"/>
    <lineage>
        <taxon>Eukaryota</taxon>
        <taxon>Viridiplantae</taxon>
        <taxon>Chlorophyta</taxon>
        <taxon>core chlorophytes</taxon>
        <taxon>Trebouxiophyceae</taxon>
        <taxon>Trebouxiales</taxon>
        <taxon>Trebouxiaceae</taxon>
        <taxon>Symbiochloris</taxon>
    </lineage>
</organism>
<evidence type="ECO:0000256" key="3">
    <source>
        <dbReference type="ARBA" id="ARBA00022679"/>
    </source>
</evidence>
<dbReference type="CDD" id="cd23798">
    <property type="entry name" value="UBCc_UBE2I"/>
    <property type="match status" value="1"/>
</dbReference>
<evidence type="ECO:0000313" key="14">
    <source>
        <dbReference type="Proteomes" id="UP001465755"/>
    </source>
</evidence>
<comment type="subcellular location">
    <subcellularLocation>
        <location evidence="1">Nucleus</location>
    </subcellularLocation>
</comment>
<keyword evidence="4 11" id="KW-0547">Nucleotide-binding</keyword>
<keyword evidence="3" id="KW-0808">Transferase</keyword>
<dbReference type="Proteomes" id="UP001465755">
    <property type="component" value="Unassembled WGS sequence"/>
</dbReference>
<dbReference type="PANTHER" id="PTHR24067">
    <property type="entry name" value="UBIQUITIN-CONJUGATING ENZYME E2"/>
    <property type="match status" value="1"/>
</dbReference>
<dbReference type="Gene3D" id="3.10.110.10">
    <property type="entry name" value="Ubiquitin Conjugating Enzyme"/>
    <property type="match status" value="1"/>
</dbReference>
<reference evidence="13 14" key="1">
    <citation type="journal article" date="2024" name="Nat. Commun.">
        <title>Phylogenomics reveals the evolutionary origins of lichenization in chlorophyte algae.</title>
        <authorList>
            <person name="Puginier C."/>
            <person name="Libourel C."/>
            <person name="Otte J."/>
            <person name="Skaloud P."/>
            <person name="Haon M."/>
            <person name="Grisel S."/>
            <person name="Petersen M."/>
            <person name="Berrin J.G."/>
            <person name="Delaux P.M."/>
            <person name="Dal Grande F."/>
            <person name="Keller J."/>
        </authorList>
    </citation>
    <scope>NUCLEOTIDE SEQUENCE [LARGE SCALE GENOMIC DNA]</scope>
    <source>
        <strain evidence="13 14">SAG 2036</strain>
    </source>
</reference>
<dbReference type="SMART" id="SM00212">
    <property type="entry name" value="UBCc"/>
    <property type="match status" value="1"/>
</dbReference>
<dbReference type="GO" id="GO:0005694">
    <property type="term" value="C:chromosome"/>
    <property type="evidence" value="ECO:0007669"/>
    <property type="project" value="UniProtKB-ARBA"/>
</dbReference>
<keyword evidence="14" id="KW-1185">Reference proteome</keyword>
<dbReference type="Pfam" id="PF00179">
    <property type="entry name" value="UQ_con"/>
    <property type="match status" value="1"/>
</dbReference>
<evidence type="ECO:0000256" key="9">
    <source>
        <dbReference type="ARBA" id="ARBA00044296"/>
    </source>
</evidence>
<dbReference type="GO" id="GO:0005634">
    <property type="term" value="C:nucleus"/>
    <property type="evidence" value="ECO:0007669"/>
    <property type="project" value="UniProtKB-SubCell"/>
</dbReference>
<evidence type="ECO:0000256" key="1">
    <source>
        <dbReference type="ARBA" id="ARBA00004123"/>
    </source>
</evidence>
<dbReference type="SUPFAM" id="SSF54495">
    <property type="entry name" value="UBC-like"/>
    <property type="match status" value="1"/>
</dbReference>
<dbReference type="GO" id="GO:0005524">
    <property type="term" value="F:ATP binding"/>
    <property type="evidence" value="ECO:0007669"/>
    <property type="project" value="UniProtKB-UniRule"/>
</dbReference>
<dbReference type="PROSITE" id="PS00183">
    <property type="entry name" value="UBC_1"/>
    <property type="match status" value="1"/>
</dbReference>
<accession>A0AAW1NVP2</accession>
<proteinExistence type="inferred from homology"/>
<dbReference type="InterPro" id="IPR050113">
    <property type="entry name" value="Ub_conjugating_enzyme"/>
</dbReference>
<dbReference type="GO" id="GO:0019787">
    <property type="term" value="F:ubiquitin-like protein transferase activity"/>
    <property type="evidence" value="ECO:0007669"/>
    <property type="project" value="UniProtKB-ARBA"/>
</dbReference>
<evidence type="ECO:0000256" key="2">
    <source>
        <dbReference type="ARBA" id="ARBA00004718"/>
    </source>
</evidence>
<evidence type="ECO:0000259" key="12">
    <source>
        <dbReference type="PROSITE" id="PS50127"/>
    </source>
</evidence>
<comment type="caution">
    <text evidence="13">The sequence shown here is derived from an EMBL/GenBank/DDBJ whole genome shotgun (WGS) entry which is preliminary data.</text>
</comment>
<evidence type="ECO:0000256" key="11">
    <source>
        <dbReference type="RuleBase" id="RU362109"/>
    </source>
</evidence>
<evidence type="ECO:0000313" key="13">
    <source>
        <dbReference type="EMBL" id="KAK9793753.1"/>
    </source>
</evidence>
<feature type="domain" description="UBC core" evidence="12">
    <location>
        <begin position="3"/>
        <end position="155"/>
    </location>
</feature>
<sequence>MSRARERLTEERKSFRRDKPFGFVAKPEQRADGSTNMMLWKCLVPGKENTAWQGGSYPVTIRFTEDYPAVPPQCSLPPGFLHPNVYPEGNICLSILNPDGWRPSITLKQMLLGIQELLDDPNNGDAAQNEAYELYEYNKTKYRLKVRQQALRYPPPQ</sequence>
<keyword evidence="6 11" id="KW-0067">ATP-binding</keyword>
<feature type="active site" description="Glycyl thioester intermediate" evidence="10">
    <location>
        <position position="92"/>
    </location>
</feature>
<evidence type="ECO:0000256" key="10">
    <source>
        <dbReference type="PROSITE-ProRule" id="PRU10133"/>
    </source>
</evidence>
<dbReference type="EMBL" id="JALJOQ010000146">
    <property type="protein sequence ID" value="KAK9793753.1"/>
    <property type="molecule type" value="Genomic_DNA"/>
</dbReference>
<dbReference type="AlphaFoldDB" id="A0AAW1NVP2"/>
<dbReference type="FunFam" id="3.10.110.10:FF:000035">
    <property type="entry name" value="SUMO-conjugating enzyme ubc9"/>
    <property type="match status" value="1"/>
</dbReference>
<comment type="pathway">
    <text evidence="2">Protein modification; protein sumoylation.</text>
</comment>
<evidence type="ECO:0000256" key="8">
    <source>
        <dbReference type="ARBA" id="ARBA00039165"/>
    </source>
</evidence>
<evidence type="ECO:0000256" key="4">
    <source>
        <dbReference type="ARBA" id="ARBA00022741"/>
    </source>
</evidence>
<gene>
    <name evidence="13" type="ORF">WJX73_000315</name>
</gene>